<dbReference type="Pfam" id="PF00501">
    <property type="entry name" value="AMP-binding"/>
    <property type="match status" value="1"/>
</dbReference>
<reference evidence="3 4" key="1">
    <citation type="journal article" date="2019" name="Int. J. Syst. Evol. Microbiol.">
        <title>The Global Catalogue of Microorganisms (GCM) 10K type strain sequencing project: providing services to taxonomists for standard genome sequencing and annotation.</title>
        <authorList>
            <consortium name="The Broad Institute Genomics Platform"/>
            <consortium name="The Broad Institute Genome Sequencing Center for Infectious Disease"/>
            <person name="Wu L."/>
            <person name="Ma J."/>
        </authorList>
    </citation>
    <scope>NUCLEOTIDE SEQUENCE [LARGE SCALE GENOMIC DNA]</scope>
    <source>
        <strain evidence="3 4">JCM 13008</strain>
    </source>
</reference>
<evidence type="ECO:0000259" key="1">
    <source>
        <dbReference type="Pfam" id="PF00501"/>
    </source>
</evidence>
<dbReference type="Gene3D" id="3.40.50.980">
    <property type="match status" value="2"/>
</dbReference>
<keyword evidence="4" id="KW-1185">Reference proteome</keyword>
<feature type="domain" description="AMP-dependent synthetase/ligase" evidence="1">
    <location>
        <begin position="35"/>
        <end position="421"/>
    </location>
</feature>
<dbReference type="Gene3D" id="3.30.300.30">
    <property type="match status" value="1"/>
</dbReference>
<dbReference type="PANTHER" id="PTHR43767">
    <property type="entry name" value="LONG-CHAIN-FATTY-ACID--COA LIGASE"/>
    <property type="match status" value="1"/>
</dbReference>
<organism evidence="3 4">
    <name type="scientific">Nocardioides dubius</name>
    <dbReference type="NCBI Taxonomy" id="317019"/>
    <lineage>
        <taxon>Bacteria</taxon>
        <taxon>Bacillati</taxon>
        <taxon>Actinomycetota</taxon>
        <taxon>Actinomycetes</taxon>
        <taxon>Propionibacteriales</taxon>
        <taxon>Nocardioidaceae</taxon>
        <taxon>Nocardioides</taxon>
    </lineage>
</organism>
<dbReference type="Gene3D" id="2.30.38.10">
    <property type="entry name" value="Luciferase, Domain 3"/>
    <property type="match status" value="1"/>
</dbReference>
<dbReference type="InterPro" id="IPR025110">
    <property type="entry name" value="AMP-bd_C"/>
</dbReference>
<gene>
    <name evidence="3" type="ORF">GCM10009668_02470</name>
</gene>
<dbReference type="InterPro" id="IPR020845">
    <property type="entry name" value="AMP-binding_CS"/>
</dbReference>
<name>A0ABN1TKS6_9ACTN</name>
<dbReference type="InterPro" id="IPR000873">
    <property type="entry name" value="AMP-dep_synth/lig_dom"/>
</dbReference>
<dbReference type="PANTHER" id="PTHR43767:SF1">
    <property type="entry name" value="NONRIBOSOMAL PEPTIDE SYNTHASE PES1 (EUROFUNG)-RELATED"/>
    <property type="match status" value="1"/>
</dbReference>
<evidence type="ECO:0000259" key="2">
    <source>
        <dbReference type="Pfam" id="PF13193"/>
    </source>
</evidence>
<sequence>MSRAPLPATVTWPEEVRAGYRAAGYWSEQTFAAFLDERVRRFGERQAVVGVDAAGAWQRWTYRDLGAAAVRGADWLRGHGVGPGDRVVLHLPNTVELIAVLAGAFALGAVPVMGLPSHRDLELAQFARLADAAAIVGLPGGAQGLRDAAELAALHARIADRLQGEESSRPGWTPPALLDAATLRLGELAAGAADLDSLPGKAIEGPRPAEQVALLQLSGGTTGVPKLIPRTHADYLYSVRESARICELDADQVLLVALPAVHNFALSSPGILGALEVGASVVLAPDPSPRTAFGLIERERVTFASLVPPLAQAWVAAQRRRPADLASLRVVQVGGAKLAPSVAEEVEPVLGVRLQQVFGMAEGLVNYTRYDDADELRHTSQGLPISSADEILIVDAEDRPVPDGVEGALLTRGPYTIRGYLRPTPEAEAAFTADGFYRTGDRVRRLPSGHLIVTGRDKDQINRAGEKIAVDELEEAAVAHPDVHDALAIGEPDPYLGERICLLVVLETGRAEPGDLREHLRARGLAEFKLPDRVAYLSSFPTTAVGKNSRRELRRLLAERESVTTTASEA</sequence>
<dbReference type="SUPFAM" id="SSF56801">
    <property type="entry name" value="Acetyl-CoA synthetase-like"/>
    <property type="match status" value="1"/>
</dbReference>
<dbReference type="Proteomes" id="UP001501581">
    <property type="component" value="Unassembled WGS sequence"/>
</dbReference>
<dbReference type="EMBL" id="BAAALG010000001">
    <property type="protein sequence ID" value="GAA1091247.1"/>
    <property type="molecule type" value="Genomic_DNA"/>
</dbReference>
<dbReference type="PROSITE" id="PS00455">
    <property type="entry name" value="AMP_BINDING"/>
    <property type="match status" value="1"/>
</dbReference>
<dbReference type="Pfam" id="PF13193">
    <property type="entry name" value="AMP-binding_C"/>
    <property type="match status" value="1"/>
</dbReference>
<protein>
    <submittedName>
        <fullName evidence="3">(2,3-dihydroxybenzoyl)adenylate synthase</fullName>
    </submittedName>
</protein>
<feature type="domain" description="AMP-binding enzyme C-terminal" evidence="2">
    <location>
        <begin position="472"/>
        <end position="547"/>
    </location>
</feature>
<dbReference type="InterPro" id="IPR045851">
    <property type="entry name" value="AMP-bd_C_sf"/>
</dbReference>
<evidence type="ECO:0000313" key="4">
    <source>
        <dbReference type="Proteomes" id="UP001501581"/>
    </source>
</evidence>
<proteinExistence type="predicted"/>
<dbReference type="InterPro" id="IPR050237">
    <property type="entry name" value="ATP-dep_AMP-bd_enzyme"/>
</dbReference>
<evidence type="ECO:0000313" key="3">
    <source>
        <dbReference type="EMBL" id="GAA1091247.1"/>
    </source>
</evidence>
<comment type="caution">
    <text evidence="3">The sequence shown here is derived from an EMBL/GenBank/DDBJ whole genome shotgun (WGS) entry which is preliminary data.</text>
</comment>
<accession>A0ABN1TKS6</accession>
<dbReference type="RefSeq" id="WP_343990514.1">
    <property type="nucleotide sequence ID" value="NZ_BAAALG010000001.1"/>
</dbReference>